<dbReference type="AlphaFoldDB" id="A0A2T3GBK5"/>
<dbReference type="EC" id="4.4.1.13" evidence="2"/>
<evidence type="ECO:0000256" key="5">
    <source>
        <dbReference type="ARBA" id="ARBA00037974"/>
    </source>
</evidence>
<dbReference type="CDD" id="cd00609">
    <property type="entry name" value="AAT_like"/>
    <property type="match status" value="1"/>
</dbReference>
<keyword evidence="7" id="KW-0808">Transferase</keyword>
<reference evidence="7 8" key="2">
    <citation type="submission" date="2018-03" db="EMBL/GenBank/DDBJ databases">
        <title>The comparative genomics of Bifidobacterium callitrichos reflects dietary carbohydrate utilization within the common marmoset gut.</title>
        <authorList>
            <person name="Rani A."/>
        </authorList>
    </citation>
    <scope>NUCLEOTIDE SEQUENCE [LARGE SCALE GENOMIC DNA]</scope>
    <source>
        <strain evidence="7 8">UMA51805</strain>
    </source>
</reference>
<evidence type="ECO:0000313" key="7">
    <source>
        <dbReference type="EMBL" id="PST46860.1"/>
    </source>
</evidence>
<dbReference type="Gene3D" id="3.40.640.10">
    <property type="entry name" value="Type I PLP-dependent aspartate aminotransferase-like (Major domain)"/>
    <property type="match status" value="1"/>
</dbReference>
<evidence type="ECO:0000256" key="4">
    <source>
        <dbReference type="ARBA" id="ARBA00023239"/>
    </source>
</evidence>
<dbReference type="SUPFAM" id="SSF53383">
    <property type="entry name" value="PLP-dependent transferases"/>
    <property type="match status" value="1"/>
</dbReference>
<dbReference type="Gene3D" id="3.90.1150.10">
    <property type="entry name" value="Aspartate Aminotransferase, domain 1"/>
    <property type="match status" value="1"/>
</dbReference>
<gene>
    <name evidence="7" type="ORF">CPA40_04200</name>
</gene>
<keyword evidence="8" id="KW-1185">Reference proteome</keyword>
<dbReference type="InterPro" id="IPR051798">
    <property type="entry name" value="Class-II_PLP-Dep_Aminotrans"/>
</dbReference>
<dbReference type="GO" id="GO:0030170">
    <property type="term" value="F:pyridoxal phosphate binding"/>
    <property type="evidence" value="ECO:0007669"/>
    <property type="project" value="InterPro"/>
</dbReference>
<comment type="caution">
    <text evidence="7">The sequence shown here is derived from an EMBL/GenBank/DDBJ whole genome shotgun (WGS) entry which is preliminary data.</text>
</comment>
<keyword evidence="7" id="KW-0032">Aminotransferase</keyword>
<comment type="cofactor">
    <cofactor evidence="1">
        <name>pyridoxal 5'-phosphate</name>
        <dbReference type="ChEBI" id="CHEBI:597326"/>
    </cofactor>
</comment>
<dbReference type="Pfam" id="PF00155">
    <property type="entry name" value="Aminotran_1_2"/>
    <property type="match status" value="1"/>
</dbReference>
<dbReference type="InterPro" id="IPR015421">
    <property type="entry name" value="PyrdxlP-dep_Trfase_major"/>
</dbReference>
<dbReference type="InterPro" id="IPR004839">
    <property type="entry name" value="Aminotransferase_I/II_large"/>
</dbReference>
<dbReference type="InterPro" id="IPR015424">
    <property type="entry name" value="PyrdxlP-dep_Trfase"/>
</dbReference>
<comment type="similarity">
    <text evidence="5">Belongs to the class-II pyridoxal-phosphate-dependent aminotransferase family. MalY/PatB cystathionine beta-lyase subfamily.</text>
</comment>
<evidence type="ECO:0000313" key="8">
    <source>
        <dbReference type="Proteomes" id="UP000240228"/>
    </source>
</evidence>
<evidence type="ECO:0000259" key="6">
    <source>
        <dbReference type="Pfam" id="PF00155"/>
    </source>
</evidence>
<evidence type="ECO:0000256" key="1">
    <source>
        <dbReference type="ARBA" id="ARBA00001933"/>
    </source>
</evidence>
<keyword evidence="4" id="KW-0456">Lyase</keyword>
<accession>A0A2T3GBK5</accession>
<dbReference type="GO" id="GO:0047804">
    <property type="term" value="F:cysteine-S-conjugate beta-lyase activity"/>
    <property type="evidence" value="ECO:0007669"/>
    <property type="project" value="UniProtKB-EC"/>
</dbReference>
<dbReference type="InterPro" id="IPR015422">
    <property type="entry name" value="PyrdxlP-dep_Trfase_small"/>
</dbReference>
<dbReference type="PANTHER" id="PTHR43525:SF1">
    <property type="entry name" value="PROTEIN MALY"/>
    <property type="match status" value="1"/>
</dbReference>
<evidence type="ECO:0000256" key="3">
    <source>
        <dbReference type="ARBA" id="ARBA00022898"/>
    </source>
</evidence>
<dbReference type="GO" id="GO:0008483">
    <property type="term" value="F:transaminase activity"/>
    <property type="evidence" value="ECO:0007669"/>
    <property type="project" value="UniProtKB-KW"/>
</dbReference>
<sequence>MSGDEGLITTFDFTTVPERHGHDALAVDAIGRRDGMAPGAPMPGFDAIPMWVADMNFATAPSITRAIARRLEHPLFGYFEPTDRYFDAIIDWQVRRNDVKGLRPEHIGYENGVLGGLVSALRAFAAPGESILVHSPTYIGFTHAIEGAGYRIEHSPLKRDADGVWRMDYEDMDRRLKAGNIHIAVFCSPHNPTGRVWEREEIERAMAVYRANECVVISDEIWSDLILDTHHHIPTQSVSEDARNRTIAFYAPSKTFNLAGLIGSYHIVYDRYLRDRLESSGARTEYNHMNVLSMHALIGAYSEDGEAWLDELLKVLSHNLRTGFEYFDAIKGVELARPQGTYMLFLDCSGWCRTHGLTMDELLRQGWDVGVAWQDGRPFGGSHTVRMNFALPLTRVEEALKRLDEHVFVS</sequence>
<dbReference type="RefSeq" id="WP_107043825.1">
    <property type="nucleotide sequence ID" value="NZ_NWTX01000004.1"/>
</dbReference>
<organism evidence="7 8">
    <name type="scientific">Bifidobacterium callitrichos</name>
    <dbReference type="NCBI Taxonomy" id="762209"/>
    <lineage>
        <taxon>Bacteria</taxon>
        <taxon>Bacillati</taxon>
        <taxon>Actinomycetota</taxon>
        <taxon>Actinomycetes</taxon>
        <taxon>Bifidobacteriales</taxon>
        <taxon>Bifidobacteriaceae</taxon>
        <taxon>Bifidobacterium</taxon>
    </lineage>
</organism>
<keyword evidence="3" id="KW-0663">Pyridoxal phosphate</keyword>
<feature type="domain" description="Aminotransferase class I/classII large" evidence="6">
    <location>
        <begin position="58"/>
        <end position="403"/>
    </location>
</feature>
<dbReference type="PANTHER" id="PTHR43525">
    <property type="entry name" value="PROTEIN MALY"/>
    <property type="match status" value="1"/>
</dbReference>
<name>A0A2T3GBK5_9BIFI</name>
<protein>
    <recommendedName>
        <fullName evidence="2">cysteine-S-conjugate beta-lyase</fullName>
        <ecNumber evidence="2">4.4.1.13</ecNumber>
    </recommendedName>
</protein>
<dbReference type="Proteomes" id="UP000240228">
    <property type="component" value="Unassembled WGS sequence"/>
</dbReference>
<reference evidence="8" key="1">
    <citation type="submission" date="2017-09" db="EMBL/GenBank/DDBJ databases">
        <authorList>
            <person name="Sela D.A."/>
            <person name="Albert K."/>
        </authorList>
    </citation>
    <scope>NUCLEOTIDE SEQUENCE [LARGE SCALE GENOMIC DNA]</scope>
    <source>
        <strain evidence="8">UMA51805</strain>
    </source>
</reference>
<dbReference type="EMBL" id="NWTX01000004">
    <property type="protein sequence ID" value="PST46860.1"/>
    <property type="molecule type" value="Genomic_DNA"/>
</dbReference>
<proteinExistence type="inferred from homology"/>
<evidence type="ECO:0000256" key="2">
    <source>
        <dbReference type="ARBA" id="ARBA00012224"/>
    </source>
</evidence>